<dbReference type="InterPro" id="IPR012337">
    <property type="entry name" value="RNaseH-like_sf"/>
</dbReference>
<keyword evidence="3" id="KW-1185">Reference proteome</keyword>
<dbReference type="GO" id="GO:0003676">
    <property type="term" value="F:nucleic acid binding"/>
    <property type="evidence" value="ECO:0007669"/>
    <property type="project" value="InterPro"/>
</dbReference>
<accession>A0A289YYS9</accession>
<evidence type="ECO:0000313" key="3">
    <source>
        <dbReference type="Proteomes" id="UP000223363"/>
    </source>
</evidence>
<evidence type="ECO:0000313" key="2">
    <source>
        <dbReference type="EMBL" id="ATA65409.1"/>
    </source>
</evidence>
<evidence type="ECO:0000259" key="1">
    <source>
        <dbReference type="PROSITE" id="PS50879"/>
    </source>
</evidence>
<dbReference type="InterPro" id="IPR036397">
    <property type="entry name" value="RNaseH_sf"/>
</dbReference>
<feature type="domain" description="RNase H type-1" evidence="1">
    <location>
        <begin position="14"/>
        <end position="225"/>
    </location>
</feature>
<dbReference type="Gene3D" id="3.30.420.10">
    <property type="entry name" value="Ribonuclease H-like superfamily/Ribonuclease H"/>
    <property type="match status" value="1"/>
</dbReference>
<proteinExistence type="predicted"/>
<dbReference type="InterPro" id="IPR002156">
    <property type="entry name" value="RNaseH_domain"/>
</dbReference>
<dbReference type="Pfam" id="PF00075">
    <property type="entry name" value="RNase_H"/>
    <property type="match status" value="1"/>
</dbReference>
<sequence>MTIDDIQEGLWAPGEFNAVLYTDGGSNQDTLLSGWSIHGYVYPLVEEKKNEFTKAKGVPSNYGYVDGRTTTPSRNLGTDRTYKGSKGTPLFPYPVNPDAAPVVPMHYLDFYGGQHATTNNYAEMTGLMVALQFIEKFQPKQAFILPDSEYALKGLLVWRQGWERNGGKNSKGIITPNWEYWKQIYELYDRVVAANHTELFFTHVYGHSGDAGNEKADYNANCAMILQRDVPGTAKFLVSDAKGYIQKTKISNRLLEQRWWYATNDRASNKYDFDERHFYFFGNHGKAEDEEDLIGKSTATAKVSILLMKEPEPVLELLGEFLKNQFYDGSNVMTLGYLENILQPERYANLLTHGQAVLWDDKSRDLLSTPDKVPVLKELRPTYLGYTLLDKFDGLVGVLEKYLKGNSSVVVTDITDKCLVTTQEGNKKPVTKPTDAINPPHKAFTVELNYLMGGKEGKTKVKLKLGQDIPLRNTLNAIGTSETKVYAITWPVAPTAFRYGTIVEENGELLFSCSLSSNLYELTGKL</sequence>
<dbReference type="SUPFAM" id="SSF53098">
    <property type="entry name" value="Ribonuclease H-like"/>
    <property type="match status" value="1"/>
</dbReference>
<dbReference type="GO" id="GO:0004523">
    <property type="term" value="F:RNA-DNA hybrid ribonuclease activity"/>
    <property type="evidence" value="ECO:0007669"/>
    <property type="project" value="InterPro"/>
</dbReference>
<organism evidence="2 3">
    <name type="scientific">Serratia phage vB_SmaM_ 2050HW</name>
    <dbReference type="NCBI Taxonomy" id="2024252"/>
    <lineage>
        <taxon>Viruses</taxon>
        <taxon>Duplodnaviria</taxon>
        <taxon>Heunggongvirae</taxon>
        <taxon>Uroviricota</taxon>
        <taxon>Caudoviricetes</taxon>
        <taxon>Chimalliviridae</taxon>
        <taxon>Moabitevirus</taxon>
        <taxon>Moabitevirus mv2050HW</taxon>
    </lineage>
</organism>
<reference evidence="3" key="1">
    <citation type="submission" date="2017-06" db="EMBL/GenBank/DDBJ databases">
        <authorList>
            <person name="Zhao X."/>
        </authorList>
    </citation>
    <scope>NUCLEOTIDE SEQUENCE [LARGE SCALE GENOMIC DNA]</scope>
</reference>
<dbReference type="Proteomes" id="UP000223363">
    <property type="component" value="Segment"/>
</dbReference>
<name>A0A289YYS9_9CAUD</name>
<gene>
    <name evidence="2" type="ORF">2050HW_00074</name>
</gene>
<dbReference type="EMBL" id="MF285618">
    <property type="protein sequence ID" value="ATA65409.1"/>
    <property type="molecule type" value="Genomic_DNA"/>
</dbReference>
<dbReference type="PROSITE" id="PS50879">
    <property type="entry name" value="RNASE_H_1"/>
    <property type="match status" value="1"/>
</dbReference>
<protein>
    <submittedName>
        <fullName evidence="2">RnhA</fullName>
    </submittedName>
</protein>